<feature type="domain" description="DUF641" evidence="2">
    <location>
        <begin position="79"/>
        <end position="204"/>
    </location>
</feature>
<dbReference type="Gramene" id="KZN01945">
    <property type="protein sequence ID" value="KZN01945"/>
    <property type="gene ID" value="DCAR_010699"/>
</dbReference>
<evidence type="ECO:0000256" key="1">
    <source>
        <dbReference type="SAM" id="MobiDB-lite"/>
    </source>
</evidence>
<feature type="compositionally biased region" description="Basic and acidic residues" evidence="1">
    <location>
        <begin position="34"/>
        <end position="51"/>
    </location>
</feature>
<dbReference type="EMBL" id="CP093345">
    <property type="protein sequence ID" value="WOG92886.1"/>
    <property type="molecule type" value="Genomic_DNA"/>
</dbReference>
<reference evidence="5" key="2">
    <citation type="submission" date="2022-03" db="EMBL/GenBank/DDBJ databases">
        <title>Draft title - Genomic analysis of global carrot germplasm unveils the trajectory of domestication and the origin of high carotenoid orange carrot.</title>
        <authorList>
            <person name="Iorizzo M."/>
            <person name="Ellison S."/>
            <person name="Senalik D."/>
            <person name="Macko-Podgorni A."/>
            <person name="Grzebelus D."/>
            <person name="Bostan H."/>
            <person name="Rolling W."/>
            <person name="Curaba J."/>
            <person name="Simon P."/>
        </authorList>
    </citation>
    <scope>NUCLEOTIDE SEQUENCE</scope>
    <source>
        <tissue evidence="5">Leaf</tissue>
    </source>
</reference>
<evidence type="ECO:0000259" key="3">
    <source>
        <dbReference type="Pfam" id="PF24994"/>
    </source>
</evidence>
<evidence type="ECO:0000313" key="5">
    <source>
        <dbReference type="EMBL" id="WOG92886.1"/>
    </source>
</evidence>
<dbReference type="PANTHER" id="PTHR31161">
    <property type="entry name" value="PROTEIN GRAVITROPIC IN THE LIGHT 1"/>
    <property type="match status" value="1"/>
</dbReference>
<gene>
    <name evidence="4" type="ORF">DCAR_010699</name>
    <name evidence="5" type="ORF">DCAR_0312163</name>
</gene>
<dbReference type="InterPro" id="IPR006943">
    <property type="entry name" value="DUF641_pln"/>
</dbReference>
<organism evidence="4">
    <name type="scientific">Daucus carota subsp. sativus</name>
    <name type="common">Carrot</name>
    <dbReference type="NCBI Taxonomy" id="79200"/>
    <lineage>
        <taxon>Eukaryota</taxon>
        <taxon>Viridiplantae</taxon>
        <taxon>Streptophyta</taxon>
        <taxon>Embryophyta</taxon>
        <taxon>Tracheophyta</taxon>
        <taxon>Spermatophyta</taxon>
        <taxon>Magnoliopsida</taxon>
        <taxon>eudicotyledons</taxon>
        <taxon>Gunneridae</taxon>
        <taxon>Pentapetalae</taxon>
        <taxon>asterids</taxon>
        <taxon>campanulids</taxon>
        <taxon>Apiales</taxon>
        <taxon>Apiaceae</taxon>
        <taxon>Apioideae</taxon>
        <taxon>Scandiceae</taxon>
        <taxon>Daucinae</taxon>
        <taxon>Daucus</taxon>
        <taxon>Daucus sect. Daucus</taxon>
    </lineage>
</organism>
<dbReference type="AlphaFoldDB" id="A0A161WTE6"/>
<dbReference type="GO" id="GO:0009639">
    <property type="term" value="P:response to red or far red light"/>
    <property type="evidence" value="ECO:0007669"/>
    <property type="project" value="InterPro"/>
</dbReference>
<dbReference type="InterPro" id="IPR056813">
    <property type="entry name" value="GIL1_IRKI_C"/>
</dbReference>
<dbReference type="OrthoDB" id="1915848at2759"/>
<dbReference type="KEGG" id="dcr:108211952"/>
<dbReference type="EMBL" id="LNRQ01000003">
    <property type="protein sequence ID" value="KZN01945.1"/>
    <property type="molecule type" value="Genomic_DNA"/>
</dbReference>
<name>A0A161WTE6_DAUCS</name>
<dbReference type="InterPro" id="IPR040225">
    <property type="entry name" value="GIL1-like"/>
</dbReference>
<dbReference type="Pfam" id="PF04859">
    <property type="entry name" value="DUF641"/>
    <property type="match status" value="1"/>
</dbReference>
<protein>
    <submittedName>
        <fullName evidence="4">Uncharacterized protein</fullName>
    </submittedName>
</protein>
<evidence type="ECO:0000259" key="2">
    <source>
        <dbReference type="Pfam" id="PF04859"/>
    </source>
</evidence>
<keyword evidence="6" id="KW-1185">Reference proteome</keyword>
<dbReference type="GO" id="GO:0009959">
    <property type="term" value="P:negative gravitropism"/>
    <property type="evidence" value="ECO:0007669"/>
    <property type="project" value="InterPro"/>
</dbReference>
<dbReference type="OMA" id="EMEYAGW"/>
<sequence length="456" mass="51943">MDHANESSSNSNKRRLARTFAKVMHIRAMSRNSPADRAEEAKNQSDQEVPKTKLHGTVRHDRRNTDLKSVFDEDEKAQKKASNEAFLAKLFASVSAIKSAYAQMQFAESPYDGEGIESADEIVVAELKILSEQKQCYLKNHLDDPSPETTQVLAEIKEQKSLLKTFEIMGKKLDSELKLKHSELVFLREKLRQADKENKVIEKRLNMSGSSSTHDNLCLNTLSPAHFIRALAKTVRSTRRYVRLIINEMESVGWDLDVAADSIEPGVVYPSASHKCFTFESYVCRQMFDGFNHPFFSNSHKSLPENQGQQEFFSRYVGLKSQKPKEYLVSKPKSAFAKFCRKKYLRLVHPKMEESLFGNLDQRNLLVSGSQPETDFYAMFCEMAKQVWQLHCLAFSFQPEASIFQVSKTSRFSEVYMDCVNEEAFLSSGANPRVAFTVVPGFKIGKTIIQSQVYLS</sequence>
<dbReference type="STRING" id="79200.A0A161WTE6"/>
<feature type="domain" description="GIL1/IRKI C-terminal" evidence="3">
    <location>
        <begin position="403"/>
        <end position="454"/>
    </location>
</feature>
<proteinExistence type="predicted"/>
<dbReference type="Proteomes" id="UP000077755">
    <property type="component" value="Chromosome 3"/>
</dbReference>
<accession>A0A161WTE6</accession>
<evidence type="ECO:0000313" key="4">
    <source>
        <dbReference type="EMBL" id="KZN01945.1"/>
    </source>
</evidence>
<reference evidence="4" key="1">
    <citation type="journal article" date="2016" name="Nat. Genet.">
        <title>A high-quality carrot genome assembly provides new insights into carotenoid accumulation and asterid genome evolution.</title>
        <authorList>
            <person name="Iorizzo M."/>
            <person name="Ellison S."/>
            <person name="Senalik D."/>
            <person name="Zeng P."/>
            <person name="Satapoomin P."/>
            <person name="Huang J."/>
            <person name="Bowman M."/>
            <person name="Iovene M."/>
            <person name="Sanseverino W."/>
            <person name="Cavagnaro P."/>
            <person name="Yildiz M."/>
            <person name="Macko-Podgorni A."/>
            <person name="Moranska E."/>
            <person name="Grzebelus E."/>
            <person name="Grzebelus D."/>
            <person name="Ashrafi H."/>
            <person name="Zheng Z."/>
            <person name="Cheng S."/>
            <person name="Spooner D."/>
            <person name="Van Deynze A."/>
            <person name="Simon P."/>
        </authorList>
    </citation>
    <scope>NUCLEOTIDE SEQUENCE [LARGE SCALE GENOMIC DNA]</scope>
    <source>
        <tissue evidence="4">Leaf</tissue>
    </source>
</reference>
<dbReference type="Pfam" id="PF24994">
    <property type="entry name" value="GIL1_IRKI_C"/>
    <property type="match status" value="1"/>
</dbReference>
<feature type="region of interest" description="Disordered" evidence="1">
    <location>
        <begin position="24"/>
        <end position="63"/>
    </location>
</feature>
<feature type="compositionally biased region" description="Basic residues" evidence="1">
    <location>
        <begin position="52"/>
        <end position="62"/>
    </location>
</feature>
<evidence type="ECO:0000313" key="6">
    <source>
        <dbReference type="Proteomes" id="UP000077755"/>
    </source>
</evidence>